<proteinExistence type="predicted"/>
<reference evidence="9" key="2">
    <citation type="submission" date="2025-09" db="UniProtKB">
        <authorList>
            <consortium name="Ensembl"/>
        </authorList>
    </citation>
    <scope>IDENTIFICATION</scope>
</reference>
<keyword evidence="10" id="KW-1185">Reference proteome</keyword>
<evidence type="ECO:0000256" key="2">
    <source>
        <dbReference type="ARBA" id="ARBA00004487"/>
    </source>
</evidence>
<accession>A0A2K5P8U1</accession>
<evidence type="ECO:0000256" key="4">
    <source>
        <dbReference type="ARBA" id="ARBA00022553"/>
    </source>
</evidence>
<evidence type="ECO:0000259" key="8">
    <source>
        <dbReference type="Pfam" id="PF23110"/>
    </source>
</evidence>
<dbReference type="Ensembl" id="ENSCCAT00000000006.1">
    <property type="protein sequence ID" value="ENSCCAP00000000005.1"/>
    <property type="gene ID" value="ENSCCAG00000000007.1"/>
</dbReference>
<reference evidence="9" key="1">
    <citation type="submission" date="2025-08" db="UniProtKB">
        <authorList>
            <consortium name="Ensembl"/>
        </authorList>
    </citation>
    <scope>IDENTIFICATION</scope>
</reference>
<evidence type="ECO:0000256" key="3">
    <source>
        <dbReference type="ARBA" id="ARBA00022475"/>
    </source>
</evidence>
<keyword evidence="6" id="KW-0966">Cell projection</keyword>
<comment type="subcellular location">
    <subcellularLocation>
        <location evidence="1">Cell membrane</location>
    </subcellularLocation>
    <subcellularLocation>
        <location evidence="2">Cell projection</location>
        <location evidence="2">Neuron projection</location>
    </subcellularLocation>
</comment>
<evidence type="ECO:0000256" key="5">
    <source>
        <dbReference type="ARBA" id="ARBA00023136"/>
    </source>
</evidence>
<dbReference type="OMA" id="SKHIESC"/>
<organism evidence="9 10">
    <name type="scientific">Cebus imitator</name>
    <name type="common">Panamanian white-faced capuchin</name>
    <name type="synonym">Cebus capucinus imitator</name>
    <dbReference type="NCBI Taxonomy" id="2715852"/>
    <lineage>
        <taxon>Eukaryota</taxon>
        <taxon>Metazoa</taxon>
        <taxon>Chordata</taxon>
        <taxon>Craniata</taxon>
        <taxon>Vertebrata</taxon>
        <taxon>Euteleostomi</taxon>
        <taxon>Mammalia</taxon>
        <taxon>Eutheria</taxon>
        <taxon>Euarchontoglires</taxon>
        <taxon>Primates</taxon>
        <taxon>Haplorrhini</taxon>
        <taxon>Platyrrhini</taxon>
        <taxon>Cebidae</taxon>
        <taxon>Cebinae</taxon>
        <taxon>Cebus</taxon>
    </lineage>
</organism>
<dbReference type="InterPro" id="IPR057093">
    <property type="entry name" value="H1_KCTD8_12_16"/>
</dbReference>
<dbReference type="STRING" id="9516.ENSCCAP00000000005"/>
<dbReference type="PANTHER" id="PTHR14499:SF29">
    <property type="entry name" value="BTB_POZ DOMAIN-CONTAINING PROTEIN KCTD12"/>
    <property type="match status" value="1"/>
</dbReference>
<dbReference type="GO" id="GO:0042734">
    <property type="term" value="C:presynaptic membrane"/>
    <property type="evidence" value="ECO:0007669"/>
    <property type="project" value="TreeGrafter"/>
</dbReference>
<dbReference type="GO" id="GO:0043235">
    <property type="term" value="C:receptor complex"/>
    <property type="evidence" value="ECO:0007669"/>
    <property type="project" value="TreeGrafter"/>
</dbReference>
<dbReference type="PANTHER" id="PTHR14499">
    <property type="entry name" value="POTASSIUM CHANNEL TETRAMERIZATION DOMAIN-CONTAINING"/>
    <property type="match status" value="1"/>
</dbReference>
<evidence type="ECO:0000313" key="10">
    <source>
        <dbReference type="Proteomes" id="UP000233040"/>
    </source>
</evidence>
<feature type="domain" description="KCTD8/12/16 H1" evidence="8">
    <location>
        <begin position="46"/>
        <end position="140"/>
    </location>
</feature>
<protein>
    <recommendedName>
        <fullName evidence="8">KCTD8/12/16 H1 domain-containing protein</fullName>
    </recommendedName>
</protein>
<keyword evidence="5" id="KW-0472">Membrane</keyword>
<dbReference type="Pfam" id="PF23110">
    <property type="entry name" value="H1_KCTD8_12_16"/>
    <property type="match status" value="1"/>
</dbReference>
<dbReference type="GeneTree" id="ENSGT00940000161074"/>
<name>A0A2K5P8U1_CEBIM</name>
<dbReference type="AlphaFoldDB" id="A0A2K5P8U1"/>
<sequence>MALADSTRGLPGGALASAVRPGRCGPAAQRSQSLDCSRSSGYIATGYRVARITACGKTSLAKEVSGDTLSESRDPDRPPERYTSRCYLKFNFLKQAFDKLSESGFHMVACSSTGTCVFASSTDQSEDKTWTSYTEYVFCRE</sequence>
<evidence type="ECO:0000256" key="1">
    <source>
        <dbReference type="ARBA" id="ARBA00004236"/>
    </source>
</evidence>
<keyword evidence="3" id="KW-1003">Cell membrane</keyword>
<dbReference type="GO" id="GO:0043005">
    <property type="term" value="C:neuron projection"/>
    <property type="evidence" value="ECO:0007669"/>
    <property type="project" value="UniProtKB-SubCell"/>
</dbReference>
<dbReference type="Proteomes" id="UP000233040">
    <property type="component" value="Unassembled WGS sequence"/>
</dbReference>
<dbReference type="GO" id="GO:0045211">
    <property type="term" value="C:postsynaptic membrane"/>
    <property type="evidence" value="ECO:0007669"/>
    <property type="project" value="TreeGrafter"/>
</dbReference>
<evidence type="ECO:0000256" key="7">
    <source>
        <dbReference type="SAM" id="MobiDB-lite"/>
    </source>
</evidence>
<dbReference type="GO" id="GO:0008277">
    <property type="term" value="P:regulation of G protein-coupled receptor signaling pathway"/>
    <property type="evidence" value="ECO:0007669"/>
    <property type="project" value="TreeGrafter"/>
</dbReference>
<keyword evidence="4" id="KW-0597">Phosphoprotein</keyword>
<evidence type="ECO:0000256" key="6">
    <source>
        <dbReference type="ARBA" id="ARBA00023273"/>
    </source>
</evidence>
<feature type="region of interest" description="Disordered" evidence="7">
    <location>
        <begin position="1"/>
        <end position="32"/>
    </location>
</feature>
<evidence type="ECO:0000313" key="9">
    <source>
        <dbReference type="Ensembl" id="ENSCCAP00000000005.1"/>
    </source>
</evidence>